<evidence type="ECO:0000256" key="1">
    <source>
        <dbReference type="SAM" id="Phobius"/>
    </source>
</evidence>
<evidence type="ECO:0000313" key="2">
    <source>
        <dbReference type="EMBL" id="ETW96108.1"/>
    </source>
</evidence>
<gene>
    <name evidence="2" type="ORF">ETSY1_27925</name>
</gene>
<protein>
    <submittedName>
        <fullName evidence="2">Uncharacterized protein</fullName>
    </submittedName>
</protein>
<name>W4LDE1_ENTF1</name>
<keyword evidence="1" id="KW-0472">Membrane</keyword>
<evidence type="ECO:0000313" key="3">
    <source>
        <dbReference type="Proteomes" id="UP000019141"/>
    </source>
</evidence>
<organism evidence="2 3">
    <name type="scientific">Entotheonella factor</name>
    <dbReference type="NCBI Taxonomy" id="1429438"/>
    <lineage>
        <taxon>Bacteria</taxon>
        <taxon>Pseudomonadati</taxon>
        <taxon>Nitrospinota/Tectimicrobiota group</taxon>
        <taxon>Candidatus Tectimicrobiota</taxon>
        <taxon>Candidatus Entotheonellia</taxon>
        <taxon>Candidatus Entotheonellales</taxon>
        <taxon>Candidatus Entotheonellaceae</taxon>
        <taxon>Candidatus Entotheonella</taxon>
    </lineage>
</organism>
<dbReference type="HOGENOM" id="CLU_3363952_0_0_7"/>
<keyword evidence="3" id="KW-1185">Reference proteome</keyword>
<keyword evidence="1" id="KW-1133">Transmembrane helix</keyword>
<comment type="caution">
    <text evidence="2">The sequence shown here is derived from an EMBL/GenBank/DDBJ whole genome shotgun (WGS) entry which is preliminary data.</text>
</comment>
<proteinExistence type="predicted"/>
<keyword evidence="1" id="KW-0812">Transmembrane</keyword>
<dbReference type="Proteomes" id="UP000019141">
    <property type="component" value="Unassembled WGS sequence"/>
</dbReference>
<sequence length="35" mass="3796">MTAHTAFFILAPMALGLLICGIVLFVLPATRHSLR</sequence>
<accession>W4LDE1</accession>
<reference evidence="2 3" key="1">
    <citation type="journal article" date="2014" name="Nature">
        <title>An environmental bacterial taxon with a large and distinct metabolic repertoire.</title>
        <authorList>
            <person name="Wilson M.C."/>
            <person name="Mori T."/>
            <person name="Ruckert C."/>
            <person name="Uria A.R."/>
            <person name="Helf M.J."/>
            <person name="Takada K."/>
            <person name="Gernert C."/>
            <person name="Steffens U.A."/>
            <person name="Heycke N."/>
            <person name="Schmitt S."/>
            <person name="Rinke C."/>
            <person name="Helfrich E.J."/>
            <person name="Brachmann A.O."/>
            <person name="Gurgui C."/>
            <person name="Wakimoto T."/>
            <person name="Kracht M."/>
            <person name="Crusemann M."/>
            <person name="Hentschel U."/>
            <person name="Abe I."/>
            <person name="Matsunaga S."/>
            <person name="Kalinowski J."/>
            <person name="Takeyama H."/>
            <person name="Piel J."/>
        </authorList>
    </citation>
    <scope>NUCLEOTIDE SEQUENCE [LARGE SCALE GENOMIC DNA]</scope>
    <source>
        <strain evidence="3">TSY1</strain>
    </source>
</reference>
<dbReference type="EMBL" id="AZHW01000831">
    <property type="protein sequence ID" value="ETW96108.1"/>
    <property type="molecule type" value="Genomic_DNA"/>
</dbReference>
<feature type="transmembrane region" description="Helical" evidence="1">
    <location>
        <begin position="6"/>
        <end position="27"/>
    </location>
</feature>
<dbReference type="AlphaFoldDB" id="W4LDE1"/>